<protein>
    <recommendedName>
        <fullName evidence="5">Protein kinase domain-containing protein</fullName>
    </recommendedName>
</protein>
<dbReference type="GO" id="GO:0005737">
    <property type="term" value="C:cytoplasm"/>
    <property type="evidence" value="ECO:0007669"/>
    <property type="project" value="TreeGrafter"/>
</dbReference>
<accession>A0A7R9QT35</accession>
<dbReference type="PANTHER" id="PTHR11042">
    <property type="entry name" value="EUKARYOTIC TRANSLATION INITIATION FACTOR 2-ALPHA KINASE EIF2-ALPHA KINASE -RELATED"/>
    <property type="match status" value="1"/>
</dbReference>
<sequence length="157" mass="17934">MAPEVASGRYYDTKADVYSDFGLATVQESASQSNTRGVGTRYYMAPEVASGRYYDTKADVYSIGIMVEELFNIDINKFAEYPGLTHLMDEMLGYVYVKRPTCTDILEKIKHPDILLPIVKYFTLTFKYLRVLSSIKGRDLKSNSAFKRYEPKTDCKD</sequence>
<dbReference type="GO" id="GO:0005524">
    <property type="term" value="F:ATP binding"/>
    <property type="evidence" value="ECO:0007669"/>
    <property type="project" value="UniProtKB-KW"/>
</dbReference>
<keyword evidence="4" id="KW-0067">ATP-binding</keyword>
<dbReference type="GO" id="GO:0004672">
    <property type="term" value="F:protein kinase activity"/>
    <property type="evidence" value="ECO:0007669"/>
    <property type="project" value="InterPro"/>
</dbReference>
<dbReference type="InterPro" id="IPR000719">
    <property type="entry name" value="Prot_kinase_dom"/>
</dbReference>
<evidence type="ECO:0000256" key="3">
    <source>
        <dbReference type="ARBA" id="ARBA00022777"/>
    </source>
</evidence>
<dbReference type="SUPFAM" id="SSF56112">
    <property type="entry name" value="Protein kinase-like (PK-like)"/>
    <property type="match status" value="1"/>
</dbReference>
<evidence type="ECO:0000256" key="2">
    <source>
        <dbReference type="ARBA" id="ARBA00022741"/>
    </source>
</evidence>
<dbReference type="OrthoDB" id="248923at2759"/>
<dbReference type="EMBL" id="OC925537">
    <property type="protein sequence ID" value="CAD7656186.1"/>
    <property type="molecule type" value="Genomic_DNA"/>
</dbReference>
<dbReference type="InterPro" id="IPR050339">
    <property type="entry name" value="CC_SR_Kinase"/>
</dbReference>
<keyword evidence="1" id="KW-0808">Transferase</keyword>
<dbReference type="Pfam" id="PF00069">
    <property type="entry name" value="Pkinase"/>
    <property type="match status" value="1"/>
</dbReference>
<evidence type="ECO:0000259" key="5">
    <source>
        <dbReference type="PROSITE" id="PS50011"/>
    </source>
</evidence>
<dbReference type="Gene3D" id="1.10.510.10">
    <property type="entry name" value="Transferase(Phosphotransferase) domain 1"/>
    <property type="match status" value="1"/>
</dbReference>
<reference evidence="6" key="1">
    <citation type="submission" date="2020-11" db="EMBL/GenBank/DDBJ databases">
        <authorList>
            <person name="Tran Van P."/>
        </authorList>
    </citation>
    <scope>NUCLEOTIDE SEQUENCE</scope>
</reference>
<organism evidence="6">
    <name type="scientific">Oppiella nova</name>
    <dbReference type="NCBI Taxonomy" id="334625"/>
    <lineage>
        <taxon>Eukaryota</taxon>
        <taxon>Metazoa</taxon>
        <taxon>Ecdysozoa</taxon>
        <taxon>Arthropoda</taxon>
        <taxon>Chelicerata</taxon>
        <taxon>Arachnida</taxon>
        <taxon>Acari</taxon>
        <taxon>Acariformes</taxon>
        <taxon>Sarcoptiformes</taxon>
        <taxon>Oribatida</taxon>
        <taxon>Brachypylina</taxon>
        <taxon>Oppioidea</taxon>
        <taxon>Oppiidae</taxon>
        <taxon>Oppiella</taxon>
    </lineage>
</organism>
<keyword evidence="2" id="KW-0547">Nucleotide-binding</keyword>
<dbReference type="Proteomes" id="UP000728032">
    <property type="component" value="Unassembled WGS sequence"/>
</dbReference>
<feature type="domain" description="Protein kinase" evidence="5">
    <location>
        <begin position="1"/>
        <end position="157"/>
    </location>
</feature>
<evidence type="ECO:0000256" key="1">
    <source>
        <dbReference type="ARBA" id="ARBA00022679"/>
    </source>
</evidence>
<evidence type="ECO:0000313" key="6">
    <source>
        <dbReference type="EMBL" id="CAD7656186.1"/>
    </source>
</evidence>
<gene>
    <name evidence="6" type="ORF">ONB1V03_LOCUS12826</name>
</gene>
<dbReference type="PROSITE" id="PS50011">
    <property type="entry name" value="PROTEIN_KINASE_DOM"/>
    <property type="match status" value="1"/>
</dbReference>
<dbReference type="AlphaFoldDB" id="A0A7R9QT35"/>
<keyword evidence="3" id="KW-0418">Kinase</keyword>
<keyword evidence="7" id="KW-1185">Reference proteome</keyword>
<dbReference type="EMBL" id="CAJPVJ010010712">
    <property type="protein sequence ID" value="CAG2173373.1"/>
    <property type="molecule type" value="Genomic_DNA"/>
</dbReference>
<evidence type="ECO:0000256" key="4">
    <source>
        <dbReference type="ARBA" id="ARBA00022840"/>
    </source>
</evidence>
<dbReference type="InterPro" id="IPR011009">
    <property type="entry name" value="Kinase-like_dom_sf"/>
</dbReference>
<evidence type="ECO:0000313" key="7">
    <source>
        <dbReference type="Proteomes" id="UP000728032"/>
    </source>
</evidence>
<dbReference type="GO" id="GO:0005634">
    <property type="term" value="C:nucleus"/>
    <property type="evidence" value="ECO:0007669"/>
    <property type="project" value="TreeGrafter"/>
</dbReference>
<proteinExistence type="predicted"/>
<name>A0A7R9QT35_9ACAR</name>